<feature type="transmembrane region" description="Helical" evidence="6">
    <location>
        <begin position="118"/>
        <end position="143"/>
    </location>
</feature>
<feature type="region of interest" description="Disordered" evidence="5">
    <location>
        <begin position="347"/>
        <end position="369"/>
    </location>
</feature>
<feature type="region of interest" description="Disordered" evidence="5">
    <location>
        <begin position="273"/>
        <end position="293"/>
    </location>
</feature>
<feature type="transmembrane region" description="Helical" evidence="6">
    <location>
        <begin position="81"/>
        <end position="98"/>
    </location>
</feature>
<reference evidence="8" key="2">
    <citation type="submission" date="2015-01" db="EMBL/GenBank/DDBJ databases">
        <title>Evolutionary Origins and Diversification of the Mycorrhizal Mutualists.</title>
        <authorList>
            <consortium name="DOE Joint Genome Institute"/>
            <consortium name="Mycorrhizal Genomics Consortium"/>
            <person name="Kohler A."/>
            <person name="Kuo A."/>
            <person name="Nagy L.G."/>
            <person name="Floudas D."/>
            <person name="Copeland A."/>
            <person name="Barry K.W."/>
            <person name="Cichocki N."/>
            <person name="Veneault-Fourrey C."/>
            <person name="LaButti K."/>
            <person name="Lindquist E.A."/>
            <person name="Lipzen A."/>
            <person name="Lundell T."/>
            <person name="Morin E."/>
            <person name="Murat C."/>
            <person name="Riley R."/>
            <person name="Ohm R."/>
            <person name="Sun H."/>
            <person name="Tunlid A."/>
            <person name="Henrissat B."/>
            <person name="Grigoriev I.V."/>
            <person name="Hibbett D.S."/>
            <person name="Martin F."/>
        </authorList>
    </citation>
    <scope>NUCLEOTIDE SEQUENCE [LARGE SCALE GENOMIC DNA]</scope>
    <source>
        <strain evidence="8">MAFF 305830</strain>
    </source>
</reference>
<reference evidence="7 8" key="1">
    <citation type="submission" date="2014-04" db="EMBL/GenBank/DDBJ databases">
        <authorList>
            <consortium name="DOE Joint Genome Institute"/>
            <person name="Kuo A."/>
            <person name="Zuccaro A."/>
            <person name="Kohler A."/>
            <person name="Nagy L.G."/>
            <person name="Floudas D."/>
            <person name="Copeland A."/>
            <person name="Barry K.W."/>
            <person name="Cichocki N."/>
            <person name="Veneault-Fourrey C."/>
            <person name="LaButti K."/>
            <person name="Lindquist E.A."/>
            <person name="Lipzen A."/>
            <person name="Lundell T."/>
            <person name="Morin E."/>
            <person name="Murat C."/>
            <person name="Sun H."/>
            <person name="Tunlid A."/>
            <person name="Henrissat B."/>
            <person name="Grigoriev I.V."/>
            <person name="Hibbett D.S."/>
            <person name="Martin F."/>
            <person name="Nordberg H.P."/>
            <person name="Cantor M.N."/>
            <person name="Hua S.X."/>
        </authorList>
    </citation>
    <scope>NUCLEOTIDE SEQUENCE [LARGE SCALE GENOMIC DNA]</scope>
    <source>
        <strain evidence="7 8">MAFF 305830</strain>
    </source>
</reference>
<sequence>MSATTPTELITAALSATAAAASSTDSASAEDGSNGNAIEATTTSTVPVQITNAFSLAACVCVVVSYFIFRRKNKRIMERPSLILAVSMAAADGLLHCINEFGYTDLPHNFVCSFFGGFLYAFPTLISVFYSFCIALNTMLVFVFSKRPGNSTLKYYVGIPIALSALICIPALGAGVYGYDATYDLCWIASDETTSPNQVVTRYLLTFGLWCLVTMVFLIFAAILISHSVFAKTSKLNKLASGLSKALPSSQPISSGSGPHPISRYSTFYTTNSNNNNISGNDNGNGDGNGQDVPVISYARPMSAYAPGQVQEPQTAGIGSLKSEFESEPPTPSRFRSAVSVLYSSNNQGAAASKPPAPPVPAPRQENTTLTRRSQAMRALAFRLLGYILIPTICILPGVTIDLITKVSPTAAANIPDSLNTAFDTLNGLVGLFNAILYAMDPALLALYHQMRMARREKEMLYGNANGGNGGRVRAGVDVEMAATRADATVYTTPPESPGLDTPSGFDWAEHTEKDSQIPPLPTESVPAGAAGAPGAEPGRYSAEAANETKVEVRAGKFLSPLRINGKGKKSERGLPSPRPPPNPNTNSSGIMITVNVQVNNDQELELARLERYLGGL</sequence>
<gene>
    <name evidence="7" type="ORF">M408DRAFT_22441</name>
</gene>
<evidence type="ECO:0000256" key="2">
    <source>
        <dbReference type="ARBA" id="ARBA00022692"/>
    </source>
</evidence>
<evidence type="ECO:0000256" key="5">
    <source>
        <dbReference type="SAM" id="MobiDB-lite"/>
    </source>
</evidence>
<accession>A0A0C3AZS3</accession>
<feature type="transmembrane region" description="Helical" evidence="6">
    <location>
        <begin position="155"/>
        <end position="179"/>
    </location>
</feature>
<feature type="transmembrane region" description="Helical" evidence="6">
    <location>
        <begin position="380"/>
        <end position="405"/>
    </location>
</feature>
<feature type="transmembrane region" description="Helical" evidence="6">
    <location>
        <begin position="199"/>
        <end position="225"/>
    </location>
</feature>
<organism evidence="7 8">
    <name type="scientific">Serendipita vermifera MAFF 305830</name>
    <dbReference type="NCBI Taxonomy" id="933852"/>
    <lineage>
        <taxon>Eukaryota</taxon>
        <taxon>Fungi</taxon>
        <taxon>Dikarya</taxon>
        <taxon>Basidiomycota</taxon>
        <taxon>Agaricomycotina</taxon>
        <taxon>Agaricomycetes</taxon>
        <taxon>Sebacinales</taxon>
        <taxon>Serendipitaceae</taxon>
        <taxon>Serendipita</taxon>
    </lineage>
</organism>
<dbReference type="PANTHER" id="PTHR23112">
    <property type="entry name" value="G PROTEIN-COUPLED RECEPTOR 157-RELATED"/>
    <property type="match status" value="1"/>
</dbReference>
<feature type="compositionally biased region" description="Low complexity" evidence="5">
    <location>
        <begin position="527"/>
        <end position="539"/>
    </location>
</feature>
<feature type="transmembrane region" description="Helical" evidence="6">
    <location>
        <begin position="425"/>
        <end position="448"/>
    </location>
</feature>
<comment type="subcellular location">
    <subcellularLocation>
        <location evidence="1">Membrane</location>
        <topology evidence="1">Multi-pass membrane protein</topology>
    </subcellularLocation>
</comment>
<feature type="transmembrane region" description="Helical" evidence="6">
    <location>
        <begin position="53"/>
        <end position="69"/>
    </location>
</feature>
<keyword evidence="3 6" id="KW-1133">Transmembrane helix</keyword>
<dbReference type="OrthoDB" id="3251871at2759"/>
<dbReference type="Gene3D" id="1.20.1070.10">
    <property type="entry name" value="Rhodopsin 7-helix transmembrane proteins"/>
    <property type="match status" value="1"/>
</dbReference>
<feature type="compositionally biased region" description="Low complexity" evidence="5">
    <location>
        <begin position="273"/>
        <end position="282"/>
    </location>
</feature>
<keyword evidence="4 6" id="KW-0472">Membrane</keyword>
<dbReference type="HOGENOM" id="CLU_041046_0_0_1"/>
<keyword evidence="2 6" id="KW-0812">Transmembrane</keyword>
<keyword evidence="8" id="KW-1185">Reference proteome</keyword>
<evidence type="ECO:0000313" key="8">
    <source>
        <dbReference type="Proteomes" id="UP000054097"/>
    </source>
</evidence>
<dbReference type="AlphaFoldDB" id="A0A0C3AZS3"/>
<protein>
    <recommendedName>
        <fullName evidence="9">G-protein coupled receptors family 2 profile 2 domain-containing protein</fullName>
    </recommendedName>
</protein>
<dbReference type="Proteomes" id="UP000054097">
    <property type="component" value="Unassembled WGS sequence"/>
</dbReference>
<dbReference type="SUPFAM" id="SSF81321">
    <property type="entry name" value="Family A G protein-coupled receptor-like"/>
    <property type="match status" value="1"/>
</dbReference>
<dbReference type="PANTHER" id="PTHR23112:SF0">
    <property type="entry name" value="TRANSMEMBRANE PROTEIN 116"/>
    <property type="match status" value="1"/>
</dbReference>
<dbReference type="EMBL" id="KN824286">
    <property type="protein sequence ID" value="KIM30015.1"/>
    <property type="molecule type" value="Genomic_DNA"/>
</dbReference>
<feature type="region of interest" description="Disordered" evidence="5">
    <location>
        <begin position="557"/>
        <end position="590"/>
    </location>
</feature>
<dbReference type="GO" id="GO:0007189">
    <property type="term" value="P:adenylate cyclase-activating G protein-coupled receptor signaling pathway"/>
    <property type="evidence" value="ECO:0007669"/>
    <property type="project" value="TreeGrafter"/>
</dbReference>
<feature type="region of interest" description="Disordered" evidence="5">
    <location>
        <begin position="490"/>
        <end position="540"/>
    </location>
</feature>
<evidence type="ECO:0000256" key="1">
    <source>
        <dbReference type="ARBA" id="ARBA00004141"/>
    </source>
</evidence>
<dbReference type="GO" id="GO:0005886">
    <property type="term" value="C:plasma membrane"/>
    <property type="evidence" value="ECO:0007669"/>
    <property type="project" value="TreeGrafter"/>
</dbReference>
<evidence type="ECO:0000256" key="4">
    <source>
        <dbReference type="ARBA" id="ARBA00023136"/>
    </source>
</evidence>
<evidence type="ECO:0000256" key="3">
    <source>
        <dbReference type="ARBA" id="ARBA00022989"/>
    </source>
</evidence>
<dbReference type="STRING" id="933852.A0A0C3AZS3"/>
<name>A0A0C3AZS3_SERVB</name>
<evidence type="ECO:0008006" key="9">
    <source>
        <dbReference type="Google" id="ProtNLM"/>
    </source>
</evidence>
<evidence type="ECO:0000256" key="6">
    <source>
        <dbReference type="SAM" id="Phobius"/>
    </source>
</evidence>
<dbReference type="GO" id="GO:0004930">
    <property type="term" value="F:G protein-coupled receptor activity"/>
    <property type="evidence" value="ECO:0007669"/>
    <property type="project" value="TreeGrafter"/>
</dbReference>
<evidence type="ECO:0000313" key="7">
    <source>
        <dbReference type="EMBL" id="KIM30015.1"/>
    </source>
</evidence>
<proteinExistence type="predicted"/>